<comment type="function">
    <text evidence="1">Core subunit of the mitochondrial membrane respiratory chain NADH dehydrogenase (Complex I) that is believed to belong to the minimal assembly required for catalysis. Complex I functions in the transfer of electrons from NADH to the respiratory chain. The immediate electron acceptor for the enzyme is believed to be ubiquinone.</text>
</comment>
<keyword evidence="13 18" id="KW-0520">NAD</keyword>
<evidence type="ECO:0000256" key="13">
    <source>
        <dbReference type="ARBA" id="ARBA00023027"/>
    </source>
</evidence>
<dbReference type="GO" id="GO:0005743">
    <property type="term" value="C:mitochondrial inner membrane"/>
    <property type="evidence" value="ECO:0007669"/>
    <property type="project" value="UniProtKB-SubCell"/>
</dbReference>
<dbReference type="EC" id="7.1.1.2" evidence="4 18"/>
<reference evidence="20" key="2">
    <citation type="journal article" date="2016" name="Gene">
        <title>Characterization of the complete mitogenomes of two Neoscona spiders (Araneae: Araneidae) and its phylogenetic implications.</title>
        <authorList>
            <person name="Wang Z.L."/>
            <person name="Li C."/>
            <person name="Fang W.Y."/>
            <person name="Yu X.P."/>
        </authorList>
    </citation>
    <scope>NUCLEOTIDE SEQUENCE</scope>
</reference>
<keyword evidence="14 18" id="KW-0830">Ubiquinone</keyword>
<comment type="subcellular location">
    <subcellularLocation>
        <location evidence="2 18">Mitochondrion inner membrane</location>
        <topology evidence="2 18">Multi-pass membrane protein</topology>
    </subcellularLocation>
</comment>
<evidence type="ECO:0000256" key="12">
    <source>
        <dbReference type="ARBA" id="ARBA00022989"/>
    </source>
</evidence>
<keyword evidence="9 18" id="KW-0999">Mitochondrion inner membrane</keyword>
<reference evidence="20" key="1">
    <citation type="submission" date="2015-04" db="EMBL/GenBank/DDBJ databases">
        <authorList>
            <person name="Syromyatnikov M.Y."/>
            <person name="Popov V.N."/>
        </authorList>
    </citation>
    <scope>NUCLEOTIDE SEQUENCE</scope>
</reference>
<dbReference type="GeneID" id="27111095"/>
<evidence type="ECO:0000256" key="4">
    <source>
        <dbReference type="ARBA" id="ARBA00012944"/>
    </source>
</evidence>
<keyword evidence="12 18" id="KW-1133">Transmembrane helix</keyword>
<dbReference type="EMBL" id="KR259805">
    <property type="protein sequence ID" value="ALF63159.1"/>
    <property type="molecule type" value="Genomic_DNA"/>
</dbReference>
<dbReference type="InterPro" id="IPR003917">
    <property type="entry name" value="NADH_UbQ_OxRdtase_chain2"/>
</dbReference>
<geneLocation type="mitochondrion" evidence="20"/>
<evidence type="ECO:0000256" key="1">
    <source>
        <dbReference type="ARBA" id="ARBA00003257"/>
    </source>
</evidence>
<protein>
    <recommendedName>
        <fullName evidence="5 18">NADH-ubiquinone oxidoreductase chain 2</fullName>
        <ecNumber evidence="4 18">7.1.1.2</ecNumber>
    </recommendedName>
</protein>
<evidence type="ECO:0000256" key="10">
    <source>
        <dbReference type="ARBA" id="ARBA00022967"/>
    </source>
</evidence>
<feature type="transmembrane region" description="Helical" evidence="18">
    <location>
        <begin position="5"/>
        <end position="21"/>
    </location>
</feature>
<evidence type="ECO:0000256" key="8">
    <source>
        <dbReference type="ARBA" id="ARBA00022692"/>
    </source>
</evidence>
<keyword evidence="6" id="KW-0813">Transport</keyword>
<keyword evidence="10 18" id="KW-1278">Translocase</keyword>
<keyword evidence="15 18" id="KW-0496">Mitochondrion</keyword>
<dbReference type="InterPro" id="IPR001750">
    <property type="entry name" value="ND/Mrp_TM"/>
</dbReference>
<keyword evidence="16 18" id="KW-0472">Membrane</keyword>
<dbReference type="Pfam" id="PF00361">
    <property type="entry name" value="Proton_antipo_M"/>
    <property type="match status" value="2"/>
</dbReference>
<keyword evidence="11 18" id="KW-0249">Electron transport</keyword>
<dbReference type="GO" id="GO:0006120">
    <property type="term" value="P:mitochondrial electron transport, NADH to ubiquinone"/>
    <property type="evidence" value="ECO:0007669"/>
    <property type="project" value="InterPro"/>
</dbReference>
<evidence type="ECO:0000256" key="18">
    <source>
        <dbReference type="RuleBase" id="RU003403"/>
    </source>
</evidence>
<comment type="catalytic activity">
    <reaction evidence="17 18">
        <text>a ubiquinone + NADH + 5 H(+)(in) = a ubiquinol + NAD(+) + 4 H(+)(out)</text>
        <dbReference type="Rhea" id="RHEA:29091"/>
        <dbReference type="Rhea" id="RHEA-COMP:9565"/>
        <dbReference type="Rhea" id="RHEA-COMP:9566"/>
        <dbReference type="ChEBI" id="CHEBI:15378"/>
        <dbReference type="ChEBI" id="CHEBI:16389"/>
        <dbReference type="ChEBI" id="CHEBI:17976"/>
        <dbReference type="ChEBI" id="CHEBI:57540"/>
        <dbReference type="ChEBI" id="CHEBI:57945"/>
        <dbReference type="EC" id="7.1.1.2"/>
    </reaction>
</comment>
<evidence type="ECO:0000256" key="16">
    <source>
        <dbReference type="ARBA" id="ARBA00023136"/>
    </source>
</evidence>
<evidence type="ECO:0000256" key="3">
    <source>
        <dbReference type="ARBA" id="ARBA00007012"/>
    </source>
</evidence>
<sequence>MTAQSVVMFSLFYIMSIMMTLSSNDWILIWVGLEINMMSFIALMFMHTSKGVEACMKYFFIQSLGSGMLMMMFYSEFFWFDYIVLTVLSYKIGGGPFFFWFPSLCESLSWGSCFLLMTIQKILPLALISFLVSTFLWVIIFSSIVVGAVGSMNQKKMKRLMAYSSIHHIGWILMCNFLGEMMWLIYLIVYTMLISGIMIILMNDNILDVGSLWKISSKWSFVLGMLSMGGMPPLLGFYLKWWMFYYLMSLDFSLLFLMVVMSVLMFYVYFRVVYGLVMGSVSMLSWEVSSNNKNILGMDMLYLMGLNLGIVMWLLMF</sequence>
<feature type="transmembrane region" description="Helical" evidence="18">
    <location>
        <begin position="221"/>
        <end position="242"/>
    </location>
</feature>
<name>A0A140AU52_9ARAC</name>
<evidence type="ECO:0000256" key="7">
    <source>
        <dbReference type="ARBA" id="ARBA00022660"/>
    </source>
</evidence>
<evidence type="ECO:0000256" key="5">
    <source>
        <dbReference type="ARBA" id="ARBA00021008"/>
    </source>
</evidence>
<evidence type="ECO:0000256" key="11">
    <source>
        <dbReference type="ARBA" id="ARBA00022982"/>
    </source>
</evidence>
<evidence type="ECO:0000256" key="15">
    <source>
        <dbReference type="ARBA" id="ARBA00023128"/>
    </source>
</evidence>
<organism evidence="20">
    <name type="scientific">Neoscona adianta</name>
    <dbReference type="NCBI Taxonomy" id="1112440"/>
    <lineage>
        <taxon>Eukaryota</taxon>
        <taxon>Metazoa</taxon>
        <taxon>Ecdysozoa</taxon>
        <taxon>Arthropoda</taxon>
        <taxon>Chelicerata</taxon>
        <taxon>Arachnida</taxon>
        <taxon>Araneae</taxon>
        <taxon>Araneomorphae</taxon>
        <taxon>Entelegynae</taxon>
        <taxon>Araneoidea</taxon>
        <taxon>Araneidae</taxon>
        <taxon>Neoscona</taxon>
    </lineage>
</organism>
<evidence type="ECO:0000313" key="20">
    <source>
        <dbReference type="EMBL" id="ALF63159.1"/>
    </source>
</evidence>
<dbReference type="RefSeq" id="YP_009240925.1">
    <property type="nucleotide sequence ID" value="NC_029756.1"/>
</dbReference>
<comment type="function">
    <text evidence="18">Core subunit of the mitochondrial membrane respiratory chain NADH dehydrogenase (Complex I) which catalyzes electron transfer from NADH through the respiratory chain, using ubiquinone as an electron acceptor. Essential for the catalytic activity and assembly of complex I.</text>
</comment>
<dbReference type="GO" id="GO:0008137">
    <property type="term" value="F:NADH dehydrogenase (ubiquinone) activity"/>
    <property type="evidence" value="ECO:0007669"/>
    <property type="project" value="UniProtKB-EC"/>
</dbReference>
<keyword evidence="7 18" id="KW-0679">Respiratory chain</keyword>
<dbReference type="CTD" id="4536"/>
<evidence type="ECO:0000256" key="2">
    <source>
        <dbReference type="ARBA" id="ARBA00004448"/>
    </source>
</evidence>
<feature type="transmembrane region" description="Helical" evidence="18">
    <location>
        <begin position="294"/>
        <end position="315"/>
    </location>
</feature>
<dbReference type="AlphaFoldDB" id="A0A140AU52"/>
<evidence type="ECO:0000259" key="19">
    <source>
        <dbReference type="Pfam" id="PF00361"/>
    </source>
</evidence>
<gene>
    <name evidence="20" type="primary">ND2</name>
</gene>
<feature type="transmembrane region" description="Helical" evidence="18">
    <location>
        <begin position="254"/>
        <end position="274"/>
    </location>
</feature>
<comment type="similarity">
    <text evidence="3 18">Belongs to the complex I subunit 2 family.</text>
</comment>
<feature type="transmembrane region" description="Helical" evidence="18">
    <location>
        <begin position="58"/>
        <end position="77"/>
    </location>
</feature>
<feature type="domain" description="NADH:quinone oxidoreductase/Mrp antiporter transmembrane" evidence="19">
    <location>
        <begin position="74"/>
        <end position="263"/>
    </location>
</feature>
<feature type="transmembrane region" description="Helical" evidence="18">
    <location>
        <begin position="183"/>
        <end position="201"/>
    </location>
</feature>
<dbReference type="PRINTS" id="PR01436">
    <property type="entry name" value="NADHDHGNASE2"/>
</dbReference>
<feature type="domain" description="NADH:quinone oxidoreductase/Mrp antiporter transmembrane" evidence="19">
    <location>
        <begin position="23"/>
        <end position="71"/>
    </location>
</feature>
<evidence type="ECO:0000256" key="14">
    <source>
        <dbReference type="ARBA" id="ARBA00023075"/>
    </source>
</evidence>
<dbReference type="InterPro" id="IPR050175">
    <property type="entry name" value="Complex_I_Subunit_2"/>
</dbReference>
<dbReference type="PANTHER" id="PTHR46552">
    <property type="entry name" value="NADH-UBIQUINONE OXIDOREDUCTASE CHAIN 2"/>
    <property type="match status" value="1"/>
</dbReference>
<accession>A0A140AU52</accession>
<feature type="transmembrane region" description="Helical" evidence="18">
    <location>
        <begin position="27"/>
        <end position="46"/>
    </location>
</feature>
<keyword evidence="8 18" id="KW-0812">Transmembrane</keyword>
<evidence type="ECO:0000256" key="9">
    <source>
        <dbReference type="ARBA" id="ARBA00022792"/>
    </source>
</evidence>
<dbReference type="PANTHER" id="PTHR46552:SF1">
    <property type="entry name" value="NADH-UBIQUINONE OXIDOREDUCTASE CHAIN 2"/>
    <property type="match status" value="1"/>
</dbReference>
<evidence type="ECO:0000256" key="6">
    <source>
        <dbReference type="ARBA" id="ARBA00022448"/>
    </source>
</evidence>
<proteinExistence type="inferred from homology"/>
<evidence type="ECO:0000256" key="17">
    <source>
        <dbReference type="ARBA" id="ARBA00049551"/>
    </source>
</evidence>
<feature type="transmembrane region" description="Helical" evidence="18">
    <location>
        <begin position="125"/>
        <end position="148"/>
    </location>
</feature>